<evidence type="ECO:0000256" key="1">
    <source>
        <dbReference type="SAM" id="MobiDB-lite"/>
    </source>
</evidence>
<feature type="transmembrane region" description="Helical" evidence="2">
    <location>
        <begin position="119"/>
        <end position="140"/>
    </location>
</feature>
<dbReference type="AlphaFoldDB" id="A0A1I0VXW4"/>
<evidence type="ECO:0000313" key="4">
    <source>
        <dbReference type="Proteomes" id="UP000199012"/>
    </source>
</evidence>
<feature type="transmembrane region" description="Helical" evidence="2">
    <location>
        <begin position="53"/>
        <end position="73"/>
    </location>
</feature>
<dbReference type="Proteomes" id="UP000199012">
    <property type="component" value="Unassembled WGS sequence"/>
</dbReference>
<dbReference type="STRING" id="988821.SAMN05421867_10231"/>
<keyword evidence="4" id="KW-1185">Reference proteome</keyword>
<organism evidence="3 4">
    <name type="scientific">Cellulomonas marina</name>
    <dbReference type="NCBI Taxonomy" id="988821"/>
    <lineage>
        <taxon>Bacteria</taxon>
        <taxon>Bacillati</taxon>
        <taxon>Actinomycetota</taxon>
        <taxon>Actinomycetes</taxon>
        <taxon>Micrococcales</taxon>
        <taxon>Cellulomonadaceae</taxon>
        <taxon>Cellulomonas</taxon>
    </lineage>
</organism>
<evidence type="ECO:0000256" key="2">
    <source>
        <dbReference type="SAM" id="Phobius"/>
    </source>
</evidence>
<feature type="transmembrane region" description="Helical" evidence="2">
    <location>
        <begin position="82"/>
        <end position="99"/>
    </location>
</feature>
<gene>
    <name evidence="3" type="ORF">SAMN05421867_10231</name>
</gene>
<accession>A0A1I0VXW4</accession>
<keyword evidence="2" id="KW-1133">Transmembrane helix</keyword>
<proteinExistence type="predicted"/>
<sequence length="252" mass="25814">MLARVVPVGVAVVVAGSVGAWYRDVHGIVEQDAGRIALTVIRLLDPDREGNLWSWYSVTLLLALAVALGVGALQRTGRRRRAYLVLTGVAVFLSADEGAQLHETLSLVGNFVLGSGGPTFAWVLPGALLAAAVAVGLVVVARDVEPRLRLRLVLAGLVFLTGALGVESVGGSFAEGLVMGQDVPPSPYYVLVALEETLELLGASLALWAALHAVVDPRPVAPAVAPGSTSGPASAPTDPARPADAGTAVAGR</sequence>
<feature type="region of interest" description="Disordered" evidence="1">
    <location>
        <begin position="224"/>
        <end position="252"/>
    </location>
</feature>
<reference evidence="3 4" key="1">
    <citation type="submission" date="2016-10" db="EMBL/GenBank/DDBJ databases">
        <authorList>
            <person name="de Groot N.N."/>
        </authorList>
    </citation>
    <scope>NUCLEOTIDE SEQUENCE [LARGE SCALE GENOMIC DNA]</scope>
    <source>
        <strain evidence="3 4">CGMCC 4.6945</strain>
    </source>
</reference>
<protein>
    <submittedName>
        <fullName evidence="3">Uncharacterized protein</fullName>
    </submittedName>
</protein>
<feature type="transmembrane region" description="Helical" evidence="2">
    <location>
        <begin position="152"/>
        <end position="174"/>
    </location>
</feature>
<name>A0A1I0VXW4_9CELL</name>
<keyword evidence="2" id="KW-0472">Membrane</keyword>
<keyword evidence="2" id="KW-0812">Transmembrane</keyword>
<dbReference type="EMBL" id="FOKA01000002">
    <property type="protein sequence ID" value="SFA81058.1"/>
    <property type="molecule type" value="Genomic_DNA"/>
</dbReference>
<evidence type="ECO:0000313" key="3">
    <source>
        <dbReference type="EMBL" id="SFA81058.1"/>
    </source>
</evidence>